<comment type="caution">
    <text evidence="1">The sequence shown here is derived from an EMBL/GenBank/DDBJ whole genome shotgun (WGS) entry which is preliminary data.</text>
</comment>
<evidence type="ECO:0000313" key="2">
    <source>
        <dbReference type="Proteomes" id="UP000691718"/>
    </source>
</evidence>
<organism evidence="1 2">
    <name type="scientific">Parnassius apollo</name>
    <name type="common">Apollo butterfly</name>
    <name type="synonym">Papilio apollo</name>
    <dbReference type="NCBI Taxonomy" id="110799"/>
    <lineage>
        <taxon>Eukaryota</taxon>
        <taxon>Metazoa</taxon>
        <taxon>Ecdysozoa</taxon>
        <taxon>Arthropoda</taxon>
        <taxon>Hexapoda</taxon>
        <taxon>Insecta</taxon>
        <taxon>Pterygota</taxon>
        <taxon>Neoptera</taxon>
        <taxon>Endopterygota</taxon>
        <taxon>Lepidoptera</taxon>
        <taxon>Glossata</taxon>
        <taxon>Ditrysia</taxon>
        <taxon>Papilionoidea</taxon>
        <taxon>Papilionidae</taxon>
        <taxon>Parnassiinae</taxon>
        <taxon>Parnassini</taxon>
        <taxon>Parnassius</taxon>
        <taxon>Parnassius</taxon>
    </lineage>
</organism>
<reference evidence="1" key="1">
    <citation type="submission" date="2021-04" db="EMBL/GenBank/DDBJ databases">
        <authorList>
            <person name="Tunstrom K."/>
        </authorList>
    </citation>
    <scope>NUCLEOTIDE SEQUENCE</scope>
</reference>
<dbReference type="Proteomes" id="UP000691718">
    <property type="component" value="Unassembled WGS sequence"/>
</dbReference>
<evidence type="ECO:0000313" key="1">
    <source>
        <dbReference type="EMBL" id="CAG5039924.1"/>
    </source>
</evidence>
<keyword evidence="2" id="KW-1185">Reference proteome</keyword>
<dbReference type="PANTHER" id="PTHR19446">
    <property type="entry name" value="REVERSE TRANSCRIPTASES"/>
    <property type="match status" value="1"/>
</dbReference>
<dbReference type="OrthoDB" id="425681at2759"/>
<sequence length="232" mass="26911">MEVEAKKRAWLDLLTTKAGNSSGTNDYIEKKKAVFRHLNKRVKEVVERKKQERTDKNDRRISDNFQSNIKMFWKLVRTAREHSKQPMMNAIRDENGYILNDEVLSLKRWKEYFKSVFMSEEKTCVLSIVEIPKEEKRGSEISIDEIMKAMKSMKAGMTAGYDRVSLEMLRAVEEVVAGLLHTLLNLCWELKRVPVDWCKAVIVPVYKGKGSQQDCKNYRGISLLSIVGKLYA</sequence>
<dbReference type="AlphaFoldDB" id="A0A8S3XXH7"/>
<name>A0A8S3XXH7_PARAO</name>
<accession>A0A8S3XXH7</accession>
<dbReference type="EMBL" id="CAJQZP010001342">
    <property type="protein sequence ID" value="CAG5039924.1"/>
    <property type="molecule type" value="Genomic_DNA"/>
</dbReference>
<proteinExistence type="predicted"/>
<gene>
    <name evidence="1" type="ORF">PAPOLLO_LOCUS21745</name>
</gene>
<protein>
    <submittedName>
        <fullName evidence="1">(apollo) hypothetical protein</fullName>
    </submittedName>
</protein>